<dbReference type="Gene3D" id="3.40.190.10">
    <property type="entry name" value="Periplasmic binding protein-like II"/>
    <property type="match status" value="2"/>
</dbReference>
<keyword evidence="6" id="KW-0479">Metal-binding</keyword>
<feature type="domain" description="SsuA/THI5-like" evidence="12">
    <location>
        <begin position="44"/>
        <end position="258"/>
    </location>
</feature>
<comment type="subunit">
    <text evidence="4">Homodimer.</text>
</comment>
<comment type="catalytic activity">
    <reaction evidence="11">
        <text>N(6)-(pyridoxal phosphate)-L-lysyl-[4-amino-5-hydroxymethyl-2-methylpyrimidine phosphate synthase] + L-histidyl-[4-amino-5-hydroxymethyl-2-methylpyrimidine phosphate synthase] + 2 Fe(3+) + 4 H2O = L-lysyl-[4-amino-5-hydroxymethyl-2-methylpyrimidine phosphate synthase] + (2S)-2-amino-5-hydroxy-4-oxopentanoyl-[4-amino-5-hydroxymethyl-2-methylpyrimidine phosphate synthase] + 4-amino-2-methyl-5-(phosphooxymethyl)pyrimidine + 3-oxopropanoate + 2 Fe(2+) + 2 H(+)</text>
        <dbReference type="Rhea" id="RHEA:65756"/>
        <dbReference type="Rhea" id="RHEA-COMP:16892"/>
        <dbReference type="Rhea" id="RHEA-COMP:16893"/>
        <dbReference type="Rhea" id="RHEA-COMP:16894"/>
        <dbReference type="Rhea" id="RHEA-COMP:16895"/>
        <dbReference type="ChEBI" id="CHEBI:15377"/>
        <dbReference type="ChEBI" id="CHEBI:15378"/>
        <dbReference type="ChEBI" id="CHEBI:29033"/>
        <dbReference type="ChEBI" id="CHEBI:29034"/>
        <dbReference type="ChEBI" id="CHEBI:29969"/>
        <dbReference type="ChEBI" id="CHEBI:29979"/>
        <dbReference type="ChEBI" id="CHEBI:33190"/>
        <dbReference type="ChEBI" id="CHEBI:58354"/>
        <dbReference type="ChEBI" id="CHEBI:143915"/>
        <dbReference type="ChEBI" id="CHEBI:157692"/>
    </reaction>
    <physiologicalReaction direction="left-to-right" evidence="11">
        <dbReference type="Rhea" id="RHEA:65757"/>
    </physiologicalReaction>
</comment>
<evidence type="ECO:0000313" key="14">
    <source>
        <dbReference type="Proteomes" id="UP001589789"/>
    </source>
</evidence>
<proteinExistence type="inferred from homology"/>
<dbReference type="SUPFAM" id="SSF53850">
    <property type="entry name" value="Periplasmic binding protein-like II"/>
    <property type="match status" value="1"/>
</dbReference>
<keyword evidence="8" id="KW-0784">Thiamine biosynthesis</keyword>
<dbReference type="EMBL" id="JBHLVZ010000060">
    <property type="protein sequence ID" value="MFC0387380.1"/>
    <property type="molecule type" value="Genomic_DNA"/>
</dbReference>
<gene>
    <name evidence="13" type="ORF">ACFFIC_17775</name>
</gene>
<dbReference type="RefSeq" id="WP_377052760.1">
    <property type="nucleotide sequence ID" value="NZ_JBHLVZ010000060.1"/>
</dbReference>
<dbReference type="InterPro" id="IPR015168">
    <property type="entry name" value="SsuA/THI5"/>
</dbReference>
<keyword evidence="5" id="KW-0808">Transferase</keyword>
<sequence length="343" mass="36806">MPLILSRRAVAAGSLGFLAAPGILRAQERQRVRLVLNFAVDGSTAPFYHAEARGYFRKAGLDVQIDPSNGSGDAITRVASGTYQFGVGDLSTLSEFAARQPENTPRAVMVLQNRSPQAVISLKSAGIVSPRDLEGKVIGNGVSDGASRMFPAFLKINGVDEAKVMRRQVTAQLRDQMLLTRQVAGVTGFDYTTWFNIKANGTRLEDVSFLPYADHGIDSYGNSILAGQPLIRDNPDAVRRFLAAATRAFRDAVADPKAVVATIAAQSALIDAALEAERLTWLARRQILTPATRARGIGDVEPSRLADTISTVASGFGLARAPAPEEVYDGRFLPAREARMPPG</sequence>
<protein>
    <recommendedName>
        <fullName evidence="10">Thiamine pyrimidine synthase</fullName>
    </recommendedName>
</protein>
<comment type="similarity">
    <text evidence="3">Belongs to the NMT1/THI5 family.</text>
</comment>
<keyword evidence="14" id="KW-1185">Reference proteome</keyword>
<evidence type="ECO:0000256" key="7">
    <source>
        <dbReference type="ARBA" id="ARBA00022898"/>
    </source>
</evidence>
<evidence type="ECO:0000256" key="3">
    <source>
        <dbReference type="ARBA" id="ARBA00009406"/>
    </source>
</evidence>
<comment type="pathway">
    <text evidence="2">Cofactor biosynthesis; thiamine diphosphate biosynthesis.</text>
</comment>
<evidence type="ECO:0000256" key="11">
    <source>
        <dbReference type="ARBA" id="ARBA00048179"/>
    </source>
</evidence>
<dbReference type="PANTHER" id="PTHR31528:SF1">
    <property type="entry name" value="4-AMINO-5-HYDROXYMETHYL-2-METHYLPYRIMIDINE PHOSPHATE SYNTHASE THI11-RELATED"/>
    <property type="match status" value="1"/>
</dbReference>
<keyword evidence="7" id="KW-0663">Pyridoxal phosphate</keyword>
<evidence type="ECO:0000313" key="13">
    <source>
        <dbReference type="EMBL" id="MFC0387380.1"/>
    </source>
</evidence>
<dbReference type="InterPro" id="IPR027939">
    <property type="entry name" value="NMT1/THI5"/>
</dbReference>
<keyword evidence="9" id="KW-0408">Iron</keyword>
<comment type="caution">
    <text evidence="13">The sequence shown here is derived from an EMBL/GenBank/DDBJ whole genome shotgun (WGS) entry which is preliminary data.</text>
</comment>
<evidence type="ECO:0000256" key="8">
    <source>
        <dbReference type="ARBA" id="ARBA00022977"/>
    </source>
</evidence>
<dbReference type="Pfam" id="PF09084">
    <property type="entry name" value="NMT1"/>
    <property type="match status" value="1"/>
</dbReference>
<evidence type="ECO:0000256" key="4">
    <source>
        <dbReference type="ARBA" id="ARBA00011738"/>
    </source>
</evidence>
<evidence type="ECO:0000256" key="10">
    <source>
        <dbReference type="ARBA" id="ARBA00033171"/>
    </source>
</evidence>
<dbReference type="Proteomes" id="UP001589789">
    <property type="component" value="Unassembled WGS sequence"/>
</dbReference>
<comment type="function">
    <text evidence="1">Responsible for the formation of the pyrimidine heterocycle in the thiamine biosynthesis pathway. Catalyzes the formation of hydroxymethylpyrimidine phosphate (HMP-P) from histidine and pyridoxal phosphate (PLP). The protein uses PLP and the active site histidine to form HMP-P, generating an inactive enzyme. The enzyme can only undergo a single turnover, which suggests it is a suicide enzyme.</text>
</comment>
<evidence type="ECO:0000256" key="9">
    <source>
        <dbReference type="ARBA" id="ARBA00023004"/>
    </source>
</evidence>
<evidence type="ECO:0000256" key="1">
    <source>
        <dbReference type="ARBA" id="ARBA00003469"/>
    </source>
</evidence>
<organism evidence="13 14">
    <name type="scientific">Muricoccus vinaceus</name>
    <dbReference type="NCBI Taxonomy" id="424704"/>
    <lineage>
        <taxon>Bacteria</taxon>
        <taxon>Pseudomonadati</taxon>
        <taxon>Pseudomonadota</taxon>
        <taxon>Alphaproteobacteria</taxon>
        <taxon>Acetobacterales</taxon>
        <taxon>Roseomonadaceae</taxon>
        <taxon>Muricoccus</taxon>
    </lineage>
</organism>
<reference evidence="13 14" key="1">
    <citation type="submission" date="2024-09" db="EMBL/GenBank/DDBJ databases">
        <authorList>
            <person name="Sun Q."/>
            <person name="Mori K."/>
        </authorList>
    </citation>
    <scope>NUCLEOTIDE SEQUENCE [LARGE SCALE GENOMIC DNA]</scope>
    <source>
        <strain evidence="13 14">CCM 7468</strain>
    </source>
</reference>
<evidence type="ECO:0000256" key="2">
    <source>
        <dbReference type="ARBA" id="ARBA00004948"/>
    </source>
</evidence>
<name>A0ABV6IUU1_9PROT</name>
<dbReference type="PANTHER" id="PTHR31528">
    <property type="entry name" value="4-AMINO-5-HYDROXYMETHYL-2-METHYLPYRIMIDINE PHOSPHATE SYNTHASE THI11-RELATED"/>
    <property type="match status" value="1"/>
</dbReference>
<evidence type="ECO:0000256" key="5">
    <source>
        <dbReference type="ARBA" id="ARBA00022679"/>
    </source>
</evidence>
<evidence type="ECO:0000256" key="6">
    <source>
        <dbReference type="ARBA" id="ARBA00022723"/>
    </source>
</evidence>
<evidence type="ECO:0000259" key="12">
    <source>
        <dbReference type="Pfam" id="PF09084"/>
    </source>
</evidence>
<accession>A0ABV6IUU1</accession>